<evidence type="ECO:0000256" key="1">
    <source>
        <dbReference type="SAM" id="MobiDB-lite"/>
    </source>
</evidence>
<feature type="compositionally biased region" description="Basic residues" evidence="1">
    <location>
        <begin position="1"/>
        <end position="10"/>
    </location>
</feature>
<reference evidence="2 3" key="1">
    <citation type="submission" date="2019-07" db="EMBL/GenBank/DDBJ databases">
        <title>Whole genome shotgun sequence of Aneurinibacillus danicus NBRC 102444.</title>
        <authorList>
            <person name="Hosoyama A."/>
            <person name="Uohara A."/>
            <person name="Ohji S."/>
            <person name="Ichikawa N."/>
        </authorList>
    </citation>
    <scope>NUCLEOTIDE SEQUENCE [LARGE SCALE GENOMIC DNA]</scope>
    <source>
        <strain evidence="2 3">NBRC 102444</strain>
    </source>
</reference>
<dbReference type="OrthoDB" id="9986912at2"/>
<gene>
    <name evidence="2" type="ORF">ADA01nite_37100</name>
</gene>
<feature type="compositionally biased region" description="Basic and acidic residues" evidence="1">
    <location>
        <begin position="79"/>
        <end position="92"/>
    </location>
</feature>
<dbReference type="Proteomes" id="UP000321157">
    <property type="component" value="Unassembled WGS sequence"/>
</dbReference>
<dbReference type="EMBL" id="BJXX01000172">
    <property type="protein sequence ID" value="GEN36250.1"/>
    <property type="molecule type" value="Genomic_DNA"/>
</dbReference>
<dbReference type="RefSeq" id="WP_146811885.1">
    <property type="nucleotide sequence ID" value="NZ_BJXX01000172.1"/>
</dbReference>
<proteinExistence type="predicted"/>
<evidence type="ECO:0000313" key="3">
    <source>
        <dbReference type="Proteomes" id="UP000321157"/>
    </source>
</evidence>
<evidence type="ECO:0000313" key="2">
    <source>
        <dbReference type="EMBL" id="GEN36250.1"/>
    </source>
</evidence>
<organism evidence="2 3">
    <name type="scientific">Aneurinibacillus danicus</name>
    <dbReference type="NCBI Taxonomy" id="267746"/>
    <lineage>
        <taxon>Bacteria</taxon>
        <taxon>Bacillati</taxon>
        <taxon>Bacillota</taxon>
        <taxon>Bacilli</taxon>
        <taxon>Bacillales</taxon>
        <taxon>Paenibacillaceae</taxon>
        <taxon>Aneurinibacillus group</taxon>
        <taxon>Aneurinibacillus</taxon>
    </lineage>
</organism>
<keyword evidence="3" id="KW-1185">Reference proteome</keyword>
<feature type="region of interest" description="Disordered" evidence="1">
    <location>
        <begin position="1"/>
        <end position="47"/>
    </location>
</feature>
<accession>A0A511VBF1</accession>
<feature type="compositionally biased region" description="Basic and acidic residues" evidence="1">
    <location>
        <begin position="12"/>
        <end position="27"/>
    </location>
</feature>
<name>A0A511VBF1_9BACL</name>
<sequence>MAKRPRKAASRQHQDSHISRFPILDKRRQIKRKPSPPTQGGNIARGFDPAGLAELLQNPAVQTLIKKGLNNGVATKPAKPGEKQKGKAEKKNGLNNMLGGVDFVQLAKLLQNPMVQSMLKNIF</sequence>
<protein>
    <submittedName>
        <fullName evidence="2">Uncharacterized protein</fullName>
    </submittedName>
</protein>
<comment type="caution">
    <text evidence="2">The sequence shown here is derived from an EMBL/GenBank/DDBJ whole genome shotgun (WGS) entry which is preliminary data.</text>
</comment>
<feature type="region of interest" description="Disordered" evidence="1">
    <location>
        <begin position="69"/>
        <end position="94"/>
    </location>
</feature>
<dbReference type="AlphaFoldDB" id="A0A511VBF1"/>